<dbReference type="PANTHER" id="PTHR11877">
    <property type="entry name" value="HYDROXYMETHYLGLUTARYL-COA SYNTHASE"/>
    <property type="match status" value="1"/>
</dbReference>
<reference evidence="6" key="2">
    <citation type="submission" date="2020-09" db="EMBL/GenBank/DDBJ databases">
        <authorList>
            <person name="Sun Q."/>
            <person name="Zhou Y."/>
        </authorList>
    </citation>
    <scope>NUCLEOTIDE SEQUENCE</scope>
    <source>
        <strain evidence="6">CGMCC 4.7299</strain>
    </source>
</reference>
<evidence type="ECO:0000313" key="7">
    <source>
        <dbReference type="Proteomes" id="UP000656042"/>
    </source>
</evidence>
<dbReference type="Pfam" id="PF00195">
    <property type="entry name" value="Chal_sti_synt_N"/>
    <property type="match status" value="1"/>
</dbReference>
<dbReference type="Proteomes" id="UP000656042">
    <property type="component" value="Unassembled WGS sequence"/>
</dbReference>
<dbReference type="RefSeq" id="WP_189080978.1">
    <property type="nucleotide sequence ID" value="NZ_BMMX01000021.1"/>
</dbReference>
<evidence type="ECO:0000313" key="6">
    <source>
        <dbReference type="EMBL" id="GGL02974.1"/>
    </source>
</evidence>
<dbReference type="CDD" id="cd00831">
    <property type="entry name" value="CHS_like"/>
    <property type="match status" value="1"/>
</dbReference>
<gene>
    <name evidence="6" type="ORF">GCM10012284_42030</name>
</gene>
<dbReference type="PIRSF" id="PIRSF000451">
    <property type="entry name" value="PKS_III"/>
    <property type="match status" value="1"/>
</dbReference>
<evidence type="ECO:0000256" key="2">
    <source>
        <dbReference type="ARBA" id="ARBA00022679"/>
    </source>
</evidence>
<dbReference type="PANTHER" id="PTHR11877:SF46">
    <property type="entry name" value="TYPE III POLYKETIDE SYNTHASE A"/>
    <property type="match status" value="1"/>
</dbReference>
<feature type="active site" description="Acyl-thioester intermediate" evidence="3">
    <location>
        <position position="141"/>
    </location>
</feature>
<sequence>MNETATIAGMGVGLPPSAVQDELWEGFFANHYAGGRRGLARRIFENAGVVTRQAAVSPLLEDVSAWSTERRMQRYQVEAVPLGKEAVGRALTDAGVSADEVGLFAVCSCTGYATPGLDIVLARDMGMSASVQRLFVGHMGCYAAIPGLGAVSDFVTSRGRPGVLLCTELTSLHLQPAGARADIQQIVSHALFSDAAAAVVLTPGAGHGGYAVRDVVAVTDSTTAGHMTWEVTDLGFRMGLSPLVPDVLAVHVRKLVEDLLAQHGLTVADVDGWAVHPGGPRILDVVQEHLRLPTGALSASREVLSAYGNCSSPTVLLVLDELRRRARPPRNVVMLAFGPGLTLYGALLQRTAT</sequence>
<feature type="domain" description="Chalcone/stilbene synthase N-terminal" evidence="4">
    <location>
        <begin position="50"/>
        <end position="201"/>
    </location>
</feature>
<dbReference type="InterPro" id="IPR001099">
    <property type="entry name" value="Chalcone/stilbene_synt_N"/>
</dbReference>
<dbReference type="InterPro" id="IPR011141">
    <property type="entry name" value="Polyketide_synthase_type-III"/>
</dbReference>
<dbReference type="GO" id="GO:0030639">
    <property type="term" value="P:polyketide biosynthetic process"/>
    <property type="evidence" value="ECO:0007669"/>
    <property type="project" value="TreeGrafter"/>
</dbReference>
<dbReference type="GO" id="GO:0016747">
    <property type="term" value="F:acyltransferase activity, transferring groups other than amino-acyl groups"/>
    <property type="evidence" value="ECO:0007669"/>
    <property type="project" value="InterPro"/>
</dbReference>
<evidence type="ECO:0008006" key="8">
    <source>
        <dbReference type="Google" id="ProtNLM"/>
    </source>
</evidence>
<evidence type="ECO:0000259" key="4">
    <source>
        <dbReference type="Pfam" id="PF00195"/>
    </source>
</evidence>
<name>A0A8J3C347_9ACTN</name>
<dbReference type="InterPro" id="IPR016039">
    <property type="entry name" value="Thiolase-like"/>
</dbReference>
<reference evidence="6" key="1">
    <citation type="journal article" date="2014" name="Int. J. Syst. Evol. Microbiol.">
        <title>Complete genome sequence of Corynebacterium casei LMG S-19264T (=DSM 44701T), isolated from a smear-ripened cheese.</title>
        <authorList>
            <consortium name="US DOE Joint Genome Institute (JGI-PGF)"/>
            <person name="Walter F."/>
            <person name="Albersmeier A."/>
            <person name="Kalinowski J."/>
            <person name="Ruckert C."/>
        </authorList>
    </citation>
    <scope>NUCLEOTIDE SEQUENCE</scope>
    <source>
        <strain evidence="6">CGMCC 4.7299</strain>
    </source>
</reference>
<protein>
    <recommendedName>
        <fullName evidence="8">Naringenin-chalcone synthase</fullName>
    </recommendedName>
</protein>
<comment type="similarity">
    <text evidence="1">Belongs to the thiolase-like superfamily. Chalcone/stilbene synthases family.</text>
</comment>
<dbReference type="InterPro" id="IPR012328">
    <property type="entry name" value="Chalcone/stilbene_synt_C"/>
</dbReference>
<evidence type="ECO:0000259" key="5">
    <source>
        <dbReference type="Pfam" id="PF02797"/>
    </source>
</evidence>
<evidence type="ECO:0000256" key="1">
    <source>
        <dbReference type="ARBA" id="ARBA00005531"/>
    </source>
</evidence>
<dbReference type="AlphaFoldDB" id="A0A8J3C347"/>
<dbReference type="Pfam" id="PF02797">
    <property type="entry name" value="Chal_sti_synt_C"/>
    <property type="match status" value="1"/>
</dbReference>
<keyword evidence="7" id="KW-1185">Reference proteome</keyword>
<feature type="domain" description="Chalcone/stilbene synthase C-terminal" evidence="5">
    <location>
        <begin position="223"/>
        <end position="349"/>
    </location>
</feature>
<accession>A0A8J3C347</accession>
<dbReference type="Gene3D" id="3.40.47.10">
    <property type="match status" value="2"/>
</dbReference>
<keyword evidence="2" id="KW-0808">Transferase</keyword>
<organism evidence="6 7">
    <name type="scientific">Mangrovihabitans endophyticus</name>
    <dbReference type="NCBI Taxonomy" id="1751298"/>
    <lineage>
        <taxon>Bacteria</taxon>
        <taxon>Bacillati</taxon>
        <taxon>Actinomycetota</taxon>
        <taxon>Actinomycetes</taxon>
        <taxon>Micromonosporales</taxon>
        <taxon>Micromonosporaceae</taxon>
        <taxon>Mangrovihabitans</taxon>
    </lineage>
</organism>
<evidence type="ECO:0000256" key="3">
    <source>
        <dbReference type="PIRSR" id="PIRSR000451-1"/>
    </source>
</evidence>
<proteinExistence type="inferred from homology"/>
<comment type="caution">
    <text evidence="6">The sequence shown here is derived from an EMBL/GenBank/DDBJ whole genome shotgun (WGS) entry which is preliminary data.</text>
</comment>
<dbReference type="SUPFAM" id="SSF53901">
    <property type="entry name" value="Thiolase-like"/>
    <property type="match status" value="1"/>
</dbReference>
<dbReference type="EMBL" id="BMMX01000021">
    <property type="protein sequence ID" value="GGL02974.1"/>
    <property type="molecule type" value="Genomic_DNA"/>
</dbReference>